<dbReference type="InterPro" id="IPR041577">
    <property type="entry name" value="RT_RNaseH_2"/>
</dbReference>
<dbReference type="InterPro" id="IPR036397">
    <property type="entry name" value="RNaseH_sf"/>
</dbReference>
<dbReference type="InterPro" id="IPR012337">
    <property type="entry name" value="RNaseH-like_sf"/>
</dbReference>
<name>A0A2N9HW42_FAGSY</name>
<sequence length="486" mass="54774">MFHDMMHREIEDYVDDIVVKSKKKEDHFAVLQKVFERYCLYKLKMNPLKCAFGVTAGKCLGFLVHQRGIDVDPTRASAIATIKPPTTHKELKSFLGEAILYKEAFHFVGPFECQLAFERVQDIMAKLPTVCAPIFRKPLRLYLASNNQAIGTLIAQEDSHGVEQPIYYVSCALKNAKTRYSGADRACLALIYASQEVDEVLMTDFADATWTLRFDGPFTAVSSGDGIVLFRDDGEVVPKYFKLDFLCSNNVAEYEAYLTGLAIAHEMRIKHLKVVKPITELLKKEFEESSLDEEDWRMPLKAKLMSLVAAADFKEIKDYTLISGELYCRYSTTNPQGGLSPQEISIKILCGRRNSIPERLPWRTTTVSQPIRIPNGHEGGSLTGALTWQMFCGPIGVRQRPTPWVLQGSDLEVDANICAEARMANLEGLDESKELTRLKSQRNYQKMANAYSKTLQVRIFAEGQLVLKEADFVKRGLPSPSKFAPN</sequence>
<dbReference type="SUPFAM" id="SSF53098">
    <property type="entry name" value="Ribonuclease H-like"/>
    <property type="match status" value="1"/>
</dbReference>
<evidence type="ECO:0000259" key="1">
    <source>
        <dbReference type="Pfam" id="PF17919"/>
    </source>
</evidence>
<dbReference type="GO" id="GO:0003676">
    <property type="term" value="F:nucleic acid binding"/>
    <property type="evidence" value="ECO:0007669"/>
    <property type="project" value="InterPro"/>
</dbReference>
<dbReference type="PANTHER" id="PTHR48475">
    <property type="entry name" value="RIBONUCLEASE H"/>
    <property type="match status" value="1"/>
</dbReference>
<dbReference type="Pfam" id="PF17919">
    <property type="entry name" value="RT_RNaseH_2"/>
    <property type="match status" value="1"/>
</dbReference>
<accession>A0A2N9HW42</accession>
<dbReference type="Gene3D" id="3.30.420.10">
    <property type="entry name" value="Ribonuclease H-like superfamily/Ribonuclease H"/>
    <property type="match status" value="1"/>
</dbReference>
<proteinExistence type="predicted"/>
<protein>
    <recommendedName>
        <fullName evidence="1">Reverse transcriptase/retrotransposon-derived protein RNase H-like domain-containing protein</fullName>
    </recommendedName>
</protein>
<dbReference type="EMBL" id="OIVN01004201">
    <property type="protein sequence ID" value="SPD16000.1"/>
    <property type="molecule type" value="Genomic_DNA"/>
</dbReference>
<dbReference type="SUPFAM" id="SSF56672">
    <property type="entry name" value="DNA/RNA polymerases"/>
    <property type="match status" value="1"/>
</dbReference>
<reference evidence="2" key="1">
    <citation type="submission" date="2018-02" db="EMBL/GenBank/DDBJ databases">
        <authorList>
            <person name="Cohen D.B."/>
            <person name="Kent A.D."/>
        </authorList>
    </citation>
    <scope>NUCLEOTIDE SEQUENCE</scope>
</reference>
<organism evidence="2">
    <name type="scientific">Fagus sylvatica</name>
    <name type="common">Beechnut</name>
    <dbReference type="NCBI Taxonomy" id="28930"/>
    <lineage>
        <taxon>Eukaryota</taxon>
        <taxon>Viridiplantae</taxon>
        <taxon>Streptophyta</taxon>
        <taxon>Embryophyta</taxon>
        <taxon>Tracheophyta</taxon>
        <taxon>Spermatophyta</taxon>
        <taxon>Magnoliopsida</taxon>
        <taxon>eudicotyledons</taxon>
        <taxon>Gunneridae</taxon>
        <taxon>Pentapetalae</taxon>
        <taxon>rosids</taxon>
        <taxon>fabids</taxon>
        <taxon>Fagales</taxon>
        <taxon>Fagaceae</taxon>
        <taxon>Fagus</taxon>
    </lineage>
</organism>
<dbReference type="InterPro" id="IPR043502">
    <property type="entry name" value="DNA/RNA_pol_sf"/>
</dbReference>
<dbReference type="PANTHER" id="PTHR48475:SF1">
    <property type="entry name" value="RNASE H TYPE-1 DOMAIN-CONTAINING PROTEIN"/>
    <property type="match status" value="1"/>
</dbReference>
<dbReference type="InterPro" id="IPR043128">
    <property type="entry name" value="Rev_trsase/Diguanyl_cyclase"/>
</dbReference>
<dbReference type="AlphaFoldDB" id="A0A2N9HW42"/>
<dbReference type="Gene3D" id="3.30.70.270">
    <property type="match status" value="1"/>
</dbReference>
<evidence type="ECO:0000313" key="2">
    <source>
        <dbReference type="EMBL" id="SPD16000.1"/>
    </source>
</evidence>
<feature type="domain" description="Reverse transcriptase/retrotransposon-derived protein RNase H-like" evidence="1">
    <location>
        <begin position="112"/>
        <end position="202"/>
    </location>
</feature>
<gene>
    <name evidence="2" type="ORF">FSB_LOCUS43882</name>
</gene>